<sequence length="169" mass="18944">MGQKKSTPSMLNLGDHIFSNRVGFSTIMMVRIYVGDDMVIHLMGVGVKKSSSFLCPKCGYNRDRDSRIVKLVLTVSSMATAYIFEYGMPCKSPDEVIRTATEFLQGKYFGKYNFLFNNCEDFASYCKTGLRLCSQRESFVRTVRLFDAQNRTVTPILQTPVAGGVAVVD</sequence>
<accession>A0ACC0ZVF7</accession>
<protein>
    <submittedName>
        <fullName evidence="1">Uncharacterized protein</fullName>
    </submittedName>
</protein>
<evidence type="ECO:0000313" key="1">
    <source>
        <dbReference type="EMBL" id="KAJ0078948.1"/>
    </source>
</evidence>
<organism evidence="1 2">
    <name type="scientific">Pistacia atlantica</name>
    <dbReference type="NCBI Taxonomy" id="434234"/>
    <lineage>
        <taxon>Eukaryota</taxon>
        <taxon>Viridiplantae</taxon>
        <taxon>Streptophyta</taxon>
        <taxon>Embryophyta</taxon>
        <taxon>Tracheophyta</taxon>
        <taxon>Spermatophyta</taxon>
        <taxon>Magnoliopsida</taxon>
        <taxon>eudicotyledons</taxon>
        <taxon>Gunneridae</taxon>
        <taxon>Pentapetalae</taxon>
        <taxon>rosids</taxon>
        <taxon>malvids</taxon>
        <taxon>Sapindales</taxon>
        <taxon>Anacardiaceae</taxon>
        <taxon>Pistacia</taxon>
    </lineage>
</organism>
<name>A0ACC0ZVF7_9ROSI</name>
<proteinExistence type="predicted"/>
<reference evidence="2" key="1">
    <citation type="journal article" date="2023" name="G3 (Bethesda)">
        <title>Genome assembly and association tests identify interacting loci associated with vigor, precocity, and sex in interspecific pistachio rootstocks.</title>
        <authorList>
            <person name="Palmer W."/>
            <person name="Jacygrad E."/>
            <person name="Sagayaradj S."/>
            <person name="Cavanaugh K."/>
            <person name="Han R."/>
            <person name="Bertier L."/>
            <person name="Beede B."/>
            <person name="Kafkas S."/>
            <person name="Golino D."/>
            <person name="Preece J."/>
            <person name="Michelmore R."/>
        </authorList>
    </citation>
    <scope>NUCLEOTIDE SEQUENCE [LARGE SCALE GENOMIC DNA]</scope>
</reference>
<dbReference type="Proteomes" id="UP001164250">
    <property type="component" value="Chromosome 13"/>
</dbReference>
<comment type="caution">
    <text evidence="1">The sequence shown here is derived from an EMBL/GenBank/DDBJ whole genome shotgun (WGS) entry which is preliminary data.</text>
</comment>
<dbReference type="EMBL" id="CM047909">
    <property type="protein sequence ID" value="KAJ0078948.1"/>
    <property type="molecule type" value="Genomic_DNA"/>
</dbReference>
<keyword evidence="2" id="KW-1185">Reference proteome</keyword>
<gene>
    <name evidence="1" type="ORF">Patl1_23224</name>
</gene>
<evidence type="ECO:0000313" key="2">
    <source>
        <dbReference type="Proteomes" id="UP001164250"/>
    </source>
</evidence>